<protein>
    <submittedName>
        <fullName evidence="2">Serine/threonine-protein phosphatase</fullName>
    </submittedName>
</protein>
<dbReference type="CDD" id="cd00143">
    <property type="entry name" value="PP2Cc"/>
    <property type="match status" value="1"/>
</dbReference>
<dbReference type="Pfam" id="PF13672">
    <property type="entry name" value="PP2C_2"/>
    <property type="match status" value="1"/>
</dbReference>
<dbReference type="InterPro" id="IPR036457">
    <property type="entry name" value="PPM-type-like_dom_sf"/>
</dbReference>
<evidence type="ECO:0000313" key="2">
    <source>
        <dbReference type="EMBL" id="NSX53481.1"/>
    </source>
</evidence>
<evidence type="ECO:0000259" key="1">
    <source>
        <dbReference type="PROSITE" id="PS51746"/>
    </source>
</evidence>
<dbReference type="SUPFAM" id="SSF81606">
    <property type="entry name" value="PP2C-like"/>
    <property type="match status" value="1"/>
</dbReference>
<dbReference type="PROSITE" id="PS51746">
    <property type="entry name" value="PPM_2"/>
    <property type="match status" value="1"/>
</dbReference>
<organism evidence="2 3">
    <name type="scientific">Parasulfitobacter algicola</name>
    <dbReference type="NCBI Taxonomy" id="2614809"/>
    <lineage>
        <taxon>Bacteria</taxon>
        <taxon>Pseudomonadati</taxon>
        <taxon>Pseudomonadota</taxon>
        <taxon>Alphaproteobacteria</taxon>
        <taxon>Rhodobacterales</taxon>
        <taxon>Roseobacteraceae</taxon>
        <taxon>Parasulfitobacter</taxon>
    </lineage>
</organism>
<dbReference type="SMART" id="SM00332">
    <property type="entry name" value="PP2Cc"/>
    <property type="match status" value="1"/>
</dbReference>
<accession>A0ABX2IT86</accession>
<feature type="domain" description="PPM-type phosphatase" evidence="1">
    <location>
        <begin position="1"/>
        <end position="253"/>
    </location>
</feature>
<gene>
    <name evidence="2" type="ORF">HRQ87_01550</name>
</gene>
<dbReference type="PANTHER" id="PTHR47992">
    <property type="entry name" value="PROTEIN PHOSPHATASE"/>
    <property type="match status" value="1"/>
</dbReference>
<name>A0ABX2IT86_9RHOB</name>
<dbReference type="RefSeq" id="WP_174134589.1">
    <property type="nucleotide sequence ID" value="NZ_JABUFE010000001.1"/>
</dbReference>
<evidence type="ECO:0000313" key="3">
    <source>
        <dbReference type="Proteomes" id="UP000777935"/>
    </source>
</evidence>
<sequence length="254" mass="27745">MYDVTTAISKGQREYQEDAVVADFNLGNPFGFAVLADGMGGHAAGDVASKIVVTEVFSELKFQFGEPESLEKDIATVLQDVARSANDCISAHVDENPGHQGMGATLVAPIIFEKRLYWISIGDSPLYLFRKGALTQLNEDHSMAPQIDVMVKTGQIDEETARNHPDRNCLTSVLMGDRIPKIDCRVEPTTLQTGDILVVASDGLQFLTDKQIQSTINRAKRKSSAQIAEALLSAVYKLKDPDQDNISFTVLKVS</sequence>
<dbReference type="InterPro" id="IPR015655">
    <property type="entry name" value="PP2C"/>
</dbReference>
<proteinExistence type="predicted"/>
<keyword evidence="3" id="KW-1185">Reference proteome</keyword>
<dbReference type="Proteomes" id="UP000777935">
    <property type="component" value="Unassembled WGS sequence"/>
</dbReference>
<dbReference type="Gene3D" id="3.60.40.10">
    <property type="entry name" value="PPM-type phosphatase domain"/>
    <property type="match status" value="1"/>
</dbReference>
<dbReference type="InterPro" id="IPR001932">
    <property type="entry name" value="PPM-type_phosphatase-like_dom"/>
</dbReference>
<dbReference type="EMBL" id="JABUFE010000001">
    <property type="protein sequence ID" value="NSX53481.1"/>
    <property type="molecule type" value="Genomic_DNA"/>
</dbReference>
<dbReference type="SMART" id="SM00331">
    <property type="entry name" value="PP2C_SIG"/>
    <property type="match status" value="1"/>
</dbReference>
<comment type="caution">
    <text evidence="2">The sequence shown here is derived from an EMBL/GenBank/DDBJ whole genome shotgun (WGS) entry which is preliminary data.</text>
</comment>
<reference evidence="2 3" key="1">
    <citation type="submission" date="2020-06" db="EMBL/GenBank/DDBJ databases">
        <title>Sulfitobacter algicola sp. nov., isolated from green algae.</title>
        <authorList>
            <person name="Wang C."/>
        </authorList>
    </citation>
    <scope>NUCLEOTIDE SEQUENCE [LARGE SCALE GENOMIC DNA]</scope>
    <source>
        <strain evidence="2 3">1151</strain>
    </source>
</reference>